<name>A0AAE1M837_9FABA</name>
<evidence type="ECO:0000256" key="1">
    <source>
        <dbReference type="ARBA" id="ARBA00004123"/>
    </source>
</evidence>
<evidence type="ECO:0000256" key="3">
    <source>
        <dbReference type="ARBA" id="ARBA00023163"/>
    </source>
</evidence>
<keyword evidence="3" id="KW-0804">Transcription</keyword>
<comment type="subcellular location">
    <subcellularLocation>
        <location evidence="1">Nucleus</location>
    </subcellularLocation>
</comment>
<dbReference type="Pfam" id="PF00010">
    <property type="entry name" value="HLH"/>
    <property type="match status" value="1"/>
</dbReference>
<feature type="compositionally biased region" description="Low complexity" evidence="6">
    <location>
        <begin position="39"/>
        <end position="57"/>
    </location>
</feature>
<keyword evidence="2" id="KW-0805">Transcription regulation</keyword>
<dbReference type="PANTHER" id="PTHR45959:SF2">
    <property type="entry name" value="BHLH TRANSCRIPTION FACTOR"/>
    <property type="match status" value="1"/>
</dbReference>
<dbReference type="SUPFAM" id="SSF47459">
    <property type="entry name" value="HLH, helix-loop-helix DNA-binding domain"/>
    <property type="match status" value="1"/>
</dbReference>
<feature type="domain" description="BHLH" evidence="7">
    <location>
        <begin position="152"/>
        <end position="201"/>
    </location>
</feature>
<proteinExistence type="predicted"/>
<feature type="coiled-coil region" evidence="5">
    <location>
        <begin position="191"/>
        <end position="218"/>
    </location>
</feature>
<dbReference type="SMART" id="SM00353">
    <property type="entry name" value="HLH"/>
    <property type="match status" value="1"/>
</dbReference>
<dbReference type="InterPro" id="IPR052610">
    <property type="entry name" value="bHLH_transcription_regulator"/>
</dbReference>
<evidence type="ECO:0000256" key="6">
    <source>
        <dbReference type="SAM" id="MobiDB-lite"/>
    </source>
</evidence>
<evidence type="ECO:0000313" key="8">
    <source>
        <dbReference type="EMBL" id="KAK4252953.1"/>
    </source>
</evidence>
<dbReference type="PROSITE" id="PS50888">
    <property type="entry name" value="BHLH"/>
    <property type="match status" value="1"/>
</dbReference>
<protein>
    <recommendedName>
        <fullName evidence="7">BHLH domain-containing protein</fullName>
    </recommendedName>
</protein>
<reference evidence="8" key="1">
    <citation type="submission" date="2023-10" db="EMBL/GenBank/DDBJ databases">
        <title>Chromosome-level genome of the transformable northern wattle, Acacia crassicarpa.</title>
        <authorList>
            <person name="Massaro I."/>
            <person name="Sinha N.R."/>
            <person name="Poethig S."/>
            <person name="Leichty A.R."/>
        </authorList>
    </citation>
    <scope>NUCLEOTIDE SEQUENCE</scope>
    <source>
        <strain evidence="8">Acra3RX</strain>
        <tissue evidence="8">Leaf</tissue>
    </source>
</reference>
<sequence length="349" mass="39416">MDDAEDFQGQFCHMMVSFDEEDEEFLRNILQQQPAAGGNNISNNNKNNNHLSSSSSQIRDKSSFPTVDFSIDSSGGNRHGGGGSNEDNKSHVLSTNKACILAFDQSNILPAEEEGIPKHEESSTSELCSLKRNRDQTCNNVVEPRKKARSSSETVNHIMAERRRRQQLTERFIALSATIPGLKKMDKATILQEATKYVKQLQERVTELEKQNSIIINTSSSSSDQKLSMRSVKKYRDLHRVNINDDDDDDKCCEAKNDVLPQIEAKVLENQVLFGIYCEKQKGIEFKILNLLESFHLYVTSSSVLPFGNRTLGITIIAQMGEEYRITVNEVMKNLKQVLSKSQEEVDPY</sequence>
<feature type="region of interest" description="Disordered" evidence="6">
    <location>
        <begin position="35"/>
        <end position="90"/>
    </location>
</feature>
<dbReference type="AlphaFoldDB" id="A0AAE1M837"/>
<dbReference type="Gene3D" id="4.10.280.10">
    <property type="entry name" value="Helix-loop-helix DNA-binding domain"/>
    <property type="match status" value="1"/>
</dbReference>
<evidence type="ECO:0000313" key="9">
    <source>
        <dbReference type="Proteomes" id="UP001293593"/>
    </source>
</evidence>
<evidence type="ECO:0000259" key="7">
    <source>
        <dbReference type="PROSITE" id="PS50888"/>
    </source>
</evidence>
<dbReference type="InterPro" id="IPR011598">
    <property type="entry name" value="bHLH_dom"/>
</dbReference>
<dbReference type="EMBL" id="JAWXYG010000019">
    <property type="protein sequence ID" value="KAK4252953.1"/>
    <property type="molecule type" value="Genomic_DNA"/>
</dbReference>
<dbReference type="Proteomes" id="UP001293593">
    <property type="component" value="Unassembled WGS sequence"/>
</dbReference>
<keyword evidence="5" id="KW-0175">Coiled coil</keyword>
<gene>
    <name evidence="8" type="ORF">QN277_011076</name>
</gene>
<accession>A0AAE1M837</accession>
<dbReference type="GO" id="GO:0005634">
    <property type="term" value="C:nucleus"/>
    <property type="evidence" value="ECO:0007669"/>
    <property type="project" value="UniProtKB-SubCell"/>
</dbReference>
<dbReference type="GO" id="GO:0046983">
    <property type="term" value="F:protein dimerization activity"/>
    <property type="evidence" value="ECO:0007669"/>
    <property type="project" value="InterPro"/>
</dbReference>
<keyword evidence="9" id="KW-1185">Reference proteome</keyword>
<dbReference type="PANTHER" id="PTHR45959">
    <property type="entry name" value="BHLH TRANSCRIPTION FACTOR"/>
    <property type="match status" value="1"/>
</dbReference>
<evidence type="ECO:0000256" key="2">
    <source>
        <dbReference type="ARBA" id="ARBA00023015"/>
    </source>
</evidence>
<evidence type="ECO:0000256" key="4">
    <source>
        <dbReference type="ARBA" id="ARBA00023242"/>
    </source>
</evidence>
<organism evidence="8 9">
    <name type="scientific">Acacia crassicarpa</name>
    <name type="common">northern wattle</name>
    <dbReference type="NCBI Taxonomy" id="499986"/>
    <lineage>
        <taxon>Eukaryota</taxon>
        <taxon>Viridiplantae</taxon>
        <taxon>Streptophyta</taxon>
        <taxon>Embryophyta</taxon>
        <taxon>Tracheophyta</taxon>
        <taxon>Spermatophyta</taxon>
        <taxon>Magnoliopsida</taxon>
        <taxon>eudicotyledons</taxon>
        <taxon>Gunneridae</taxon>
        <taxon>Pentapetalae</taxon>
        <taxon>rosids</taxon>
        <taxon>fabids</taxon>
        <taxon>Fabales</taxon>
        <taxon>Fabaceae</taxon>
        <taxon>Caesalpinioideae</taxon>
        <taxon>mimosoid clade</taxon>
        <taxon>Acacieae</taxon>
        <taxon>Acacia</taxon>
    </lineage>
</organism>
<keyword evidence="4" id="KW-0539">Nucleus</keyword>
<comment type="caution">
    <text evidence="8">The sequence shown here is derived from an EMBL/GenBank/DDBJ whole genome shotgun (WGS) entry which is preliminary data.</text>
</comment>
<dbReference type="InterPro" id="IPR036638">
    <property type="entry name" value="HLH_DNA-bd_sf"/>
</dbReference>
<evidence type="ECO:0000256" key="5">
    <source>
        <dbReference type="SAM" id="Coils"/>
    </source>
</evidence>